<keyword evidence="4" id="KW-1185">Reference proteome</keyword>
<dbReference type="SUPFAM" id="SSF52172">
    <property type="entry name" value="CheY-like"/>
    <property type="match status" value="1"/>
</dbReference>
<dbReference type="InterPro" id="IPR011006">
    <property type="entry name" value="CheY-like_superfamily"/>
</dbReference>
<sequence length="131" mass="14213">MTEISTQARRIPTHILLAHSDAVARRTLHLVLAASGYQVKAYALEGAVSRDPGISEGSCLIAEHRRPHMDGIALLLDLRARLWRRPAILLAAERSDDLKAEANAAGYAHVLQQPFAHHVLLGMVDSLVAVG</sequence>
<dbReference type="InterPro" id="IPR001789">
    <property type="entry name" value="Sig_transdc_resp-reg_receiver"/>
</dbReference>
<reference evidence="3" key="1">
    <citation type="submission" date="2021-05" db="EMBL/GenBank/DDBJ databases">
        <title>Genome of Sphingobium sp. strain.</title>
        <authorList>
            <person name="Fan R."/>
        </authorList>
    </citation>
    <scope>NUCLEOTIDE SEQUENCE</scope>
    <source>
        <strain evidence="3">H33</strain>
    </source>
</reference>
<dbReference type="AlphaFoldDB" id="A0A9X1DDT2"/>
<accession>A0A9X1DDT2</accession>
<dbReference type="Proteomes" id="UP001138757">
    <property type="component" value="Unassembled WGS sequence"/>
</dbReference>
<evidence type="ECO:0000313" key="3">
    <source>
        <dbReference type="EMBL" id="MBT2188342.1"/>
    </source>
</evidence>
<organism evidence="3 4">
    <name type="scientific">Sphingobium nicotianae</name>
    <dbReference type="NCBI Taxonomy" id="2782607"/>
    <lineage>
        <taxon>Bacteria</taxon>
        <taxon>Pseudomonadati</taxon>
        <taxon>Pseudomonadota</taxon>
        <taxon>Alphaproteobacteria</taxon>
        <taxon>Sphingomonadales</taxon>
        <taxon>Sphingomonadaceae</taxon>
        <taxon>Sphingobium</taxon>
    </lineage>
</organism>
<comment type="caution">
    <text evidence="1">Lacks conserved residue(s) required for the propagation of feature annotation.</text>
</comment>
<gene>
    <name evidence="3" type="ORF">KK488_15405</name>
</gene>
<evidence type="ECO:0000256" key="1">
    <source>
        <dbReference type="PROSITE-ProRule" id="PRU00169"/>
    </source>
</evidence>
<name>A0A9X1DDT2_9SPHN</name>
<dbReference type="EMBL" id="JAHGAW010000010">
    <property type="protein sequence ID" value="MBT2188342.1"/>
    <property type="molecule type" value="Genomic_DNA"/>
</dbReference>
<dbReference type="Gene3D" id="3.40.50.2300">
    <property type="match status" value="1"/>
</dbReference>
<protein>
    <submittedName>
        <fullName evidence="3">Response regulator</fullName>
    </submittedName>
</protein>
<proteinExistence type="predicted"/>
<dbReference type="GO" id="GO:0000160">
    <property type="term" value="P:phosphorelay signal transduction system"/>
    <property type="evidence" value="ECO:0007669"/>
    <property type="project" value="InterPro"/>
</dbReference>
<evidence type="ECO:0000313" key="4">
    <source>
        <dbReference type="Proteomes" id="UP001138757"/>
    </source>
</evidence>
<evidence type="ECO:0000259" key="2">
    <source>
        <dbReference type="PROSITE" id="PS50110"/>
    </source>
</evidence>
<dbReference type="RefSeq" id="WP_214624598.1">
    <property type="nucleotide sequence ID" value="NZ_JAHGAW010000010.1"/>
</dbReference>
<feature type="domain" description="Response regulatory" evidence="2">
    <location>
        <begin position="14"/>
        <end position="128"/>
    </location>
</feature>
<comment type="caution">
    <text evidence="3">The sequence shown here is derived from an EMBL/GenBank/DDBJ whole genome shotgun (WGS) entry which is preliminary data.</text>
</comment>
<dbReference type="PROSITE" id="PS50110">
    <property type="entry name" value="RESPONSE_REGULATORY"/>
    <property type="match status" value="1"/>
</dbReference>